<dbReference type="InterPro" id="IPR029069">
    <property type="entry name" value="HotDog_dom_sf"/>
</dbReference>
<dbReference type="Gene3D" id="3.10.129.10">
    <property type="entry name" value="Hotdog Thioesterase"/>
    <property type="match status" value="1"/>
</dbReference>
<sequence length="138" mass="15911">MDNYIHELRLKVRDYECDLQGIVNNANYQHYLEHARHEFLLSTGAGFAELHRQGIDPVVARITMSFKTPLRSGDEFLCKLSLRKEGIKYVFYQDIYRAADNRLVLKGVVEAVCVVNGRLSTSPLFDQLFAPYLKEKEA</sequence>
<comment type="similarity">
    <text evidence="1">Belongs to the 4-hydroxybenzoyl-CoA thioesterase family.</text>
</comment>
<dbReference type="CDD" id="cd00586">
    <property type="entry name" value="4HBT"/>
    <property type="match status" value="1"/>
</dbReference>
<evidence type="ECO:0000313" key="3">
    <source>
        <dbReference type="EMBL" id="HIZ33392.1"/>
    </source>
</evidence>
<dbReference type="FunFam" id="3.10.129.10:FF:000050">
    <property type="entry name" value="Acyl-CoA thioester hydrolase"/>
    <property type="match status" value="1"/>
</dbReference>
<dbReference type="GO" id="GO:0047617">
    <property type="term" value="F:fatty acyl-CoA hydrolase activity"/>
    <property type="evidence" value="ECO:0007669"/>
    <property type="project" value="TreeGrafter"/>
</dbReference>
<dbReference type="InterPro" id="IPR050563">
    <property type="entry name" value="4-hydroxybenzoyl-CoA_TE"/>
</dbReference>
<dbReference type="AlphaFoldDB" id="A0A9D2E9S3"/>
<reference evidence="3" key="1">
    <citation type="journal article" date="2021" name="PeerJ">
        <title>Extensive microbial diversity within the chicken gut microbiome revealed by metagenomics and culture.</title>
        <authorList>
            <person name="Gilroy R."/>
            <person name="Ravi A."/>
            <person name="Getino M."/>
            <person name="Pursley I."/>
            <person name="Horton D.L."/>
            <person name="Alikhan N.F."/>
            <person name="Baker D."/>
            <person name="Gharbi K."/>
            <person name="Hall N."/>
            <person name="Watson M."/>
            <person name="Adriaenssens E.M."/>
            <person name="Foster-Nyarko E."/>
            <person name="Jarju S."/>
            <person name="Secka A."/>
            <person name="Antonio M."/>
            <person name="Oren A."/>
            <person name="Chaudhuri R.R."/>
            <person name="La Ragione R."/>
            <person name="Hildebrand F."/>
            <person name="Pallen M.J."/>
        </authorList>
    </citation>
    <scope>NUCLEOTIDE SEQUENCE</scope>
    <source>
        <strain evidence="3">ChiHjej9B8-1298</strain>
    </source>
</reference>
<dbReference type="SUPFAM" id="SSF54637">
    <property type="entry name" value="Thioesterase/thiol ester dehydrase-isomerase"/>
    <property type="match status" value="1"/>
</dbReference>
<reference evidence="3" key="2">
    <citation type="submission" date="2021-04" db="EMBL/GenBank/DDBJ databases">
        <authorList>
            <person name="Gilroy R."/>
        </authorList>
    </citation>
    <scope>NUCLEOTIDE SEQUENCE</scope>
    <source>
        <strain evidence="3">ChiHjej9B8-1298</strain>
    </source>
</reference>
<evidence type="ECO:0000313" key="4">
    <source>
        <dbReference type="Proteomes" id="UP000824028"/>
    </source>
</evidence>
<evidence type="ECO:0000256" key="1">
    <source>
        <dbReference type="ARBA" id="ARBA00005953"/>
    </source>
</evidence>
<gene>
    <name evidence="3" type="ORF">H9814_07645</name>
</gene>
<dbReference type="EMBL" id="DXBX01000060">
    <property type="protein sequence ID" value="HIZ33392.1"/>
    <property type="molecule type" value="Genomic_DNA"/>
</dbReference>
<accession>A0A9D2E9S3</accession>
<organism evidence="3 4">
    <name type="scientific">Candidatus Bacteroides merdigallinarum</name>
    <dbReference type="NCBI Taxonomy" id="2838473"/>
    <lineage>
        <taxon>Bacteria</taxon>
        <taxon>Pseudomonadati</taxon>
        <taxon>Bacteroidota</taxon>
        <taxon>Bacteroidia</taxon>
        <taxon>Bacteroidales</taxon>
        <taxon>Bacteroidaceae</taxon>
        <taxon>Bacteroides</taxon>
    </lineage>
</organism>
<keyword evidence="2" id="KW-0378">Hydrolase</keyword>
<name>A0A9D2E9S3_9BACE</name>
<dbReference type="Pfam" id="PF13279">
    <property type="entry name" value="4HBT_2"/>
    <property type="match status" value="1"/>
</dbReference>
<dbReference type="PANTHER" id="PTHR31793">
    <property type="entry name" value="4-HYDROXYBENZOYL-COA THIOESTERASE FAMILY MEMBER"/>
    <property type="match status" value="1"/>
</dbReference>
<comment type="caution">
    <text evidence="3">The sequence shown here is derived from an EMBL/GenBank/DDBJ whole genome shotgun (WGS) entry which is preliminary data.</text>
</comment>
<protein>
    <submittedName>
        <fullName evidence="3">Acyl-CoA thioesterase</fullName>
    </submittedName>
</protein>
<dbReference type="PANTHER" id="PTHR31793:SF27">
    <property type="entry name" value="NOVEL THIOESTERASE SUPERFAMILY DOMAIN AND SAPOSIN A-TYPE DOMAIN CONTAINING PROTEIN (0610012H03RIK)"/>
    <property type="match status" value="1"/>
</dbReference>
<proteinExistence type="inferred from homology"/>
<dbReference type="Proteomes" id="UP000824028">
    <property type="component" value="Unassembled WGS sequence"/>
</dbReference>
<evidence type="ECO:0000256" key="2">
    <source>
        <dbReference type="ARBA" id="ARBA00022801"/>
    </source>
</evidence>